<evidence type="ECO:0000313" key="4">
    <source>
        <dbReference type="Proteomes" id="UP000250434"/>
    </source>
</evidence>
<evidence type="ECO:0000256" key="2">
    <source>
        <dbReference type="ARBA" id="ARBA00023136"/>
    </source>
</evidence>
<dbReference type="OrthoDB" id="3678989at2"/>
<organism evidence="3 4">
    <name type="scientific">Amycolatopsis albispora</name>
    <dbReference type="NCBI Taxonomy" id="1804986"/>
    <lineage>
        <taxon>Bacteria</taxon>
        <taxon>Bacillati</taxon>
        <taxon>Actinomycetota</taxon>
        <taxon>Actinomycetes</taxon>
        <taxon>Pseudonocardiales</taxon>
        <taxon>Pseudonocardiaceae</taxon>
        <taxon>Amycolatopsis</taxon>
    </lineage>
</organism>
<protein>
    <submittedName>
        <fullName evidence="3">Uncharacterized protein</fullName>
    </submittedName>
</protein>
<dbReference type="InterPro" id="IPR032710">
    <property type="entry name" value="NTF2-like_dom_sf"/>
</dbReference>
<dbReference type="PANTHER" id="PTHR37042">
    <property type="entry name" value="OUTER MEMBRANE PROTEIN RV1973"/>
    <property type="match status" value="1"/>
</dbReference>
<dbReference type="EMBL" id="CP015163">
    <property type="protein sequence ID" value="AXB46628.1"/>
    <property type="molecule type" value="Genomic_DNA"/>
</dbReference>
<sequence>MVSGCTRAVPGEPVPPSVPANLALVDLAATNDVLTASKTAVEGVFSFDPANPGAQADAAAKHLTGAARTQVEERLGEVRQTGAKVTTVAREAAVAELTPGSAKVLVLLDQTSTRTDPVQSSSGGAALLVTAQREGGKWLANDIVASPTLAPVPASPGGPVAEARDSALAAARTGLEAFMRVDSNDLDGWIDRQLAVAAEPLLSQIRAGAQNTVDAVRTQGTTVTVAPDMAIAAKSAAPDLVTGLAVAKTTVTNPGTQPTERVLRITFEMTRQPDGWKLRALSNLPVTG</sequence>
<dbReference type="Proteomes" id="UP000250434">
    <property type="component" value="Chromosome"/>
</dbReference>
<dbReference type="SUPFAM" id="SSF54427">
    <property type="entry name" value="NTF2-like"/>
    <property type="match status" value="1"/>
</dbReference>
<dbReference type="KEGG" id="aab:A4R43_32775"/>
<accession>A0A344LF04</accession>
<dbReference type="PANTHER" id="PTHR37042:SF4">
    <property type="entry name" value="OUTER MEMBRANE PROTEIN RV1973"/>
    <property type="match status" value="1"/>
</dbReference>
<dbReference type="AlphaFoldDB" id="A0A344LF04"/>
<dbReference type="GO" id="GO:0016020">
    <property type="term" value="C:membrane"/>
    <property type="evidence" value="ECO:0007669"/>
    <property type="project" value="UniProtKB-SubCell"/>
</dbReference>
<evidence type="ECO:0000313" key="3">
    <source>
        <dbReference type="EMBL" id="AXB46628.1"/>
    </source>
</evidence>
<evidence type="ECO:0000256" key="1">
    <source>
        <dbReference type="ARBA" id="ARBA00004370"/>
    </source>
</evidence>
<keyword evidence="2" id="KW-0472">Membrane</keyword>
<proteinExistence type="predicted"/>
<gene>
    <name evidence="3" type="ORF">A4R43_32775</name>
</gene>
<keyword evidence="4" id="KW-1185">Reference proteome</keyword>
<comment type="subcellular location">
    <subcellularLocation>
        <location evidence="1">Membrane</location>
    </subcellularLocation>
</comment>
<reference evidence="3 4" key="1">
    <citation type="submission" date="2016-04" db="EMBL/GenBank/DDBJ databases">
        <title>Complete genome sequence and analysis of deep-sea sediment isolate, Amycolatopsis sp. WP1.</title>
        <authorList>
            <person name="Wang H."/>
            <person name="Chen S."/>
            <person name="Wu Q."/>
        </authorList>
    </citation>
    <scope>NUCLEOTIDE SEQUENCE [LARGE SCALE GENOMIC DNA]</scope>
    <source>
        <strain evidence="3 4">WP1</strain>
    </source>
</reference>
<name>A0A344LF04_9PSEU</name>